<keyword evidence="3" id="KW-1185">Reference proteome</keyword>
<evidence type="ECO:0000313" key="2">
    <source>
        <dbReference type="EMBL" id="KAK9044861.1"/>
    </source>
</evidence>
<dbReference type="Proteomes" id="UP001396334">
    <property type="component" value="Unassembled WGS sequence"/>
</dbReference>
<proteinExistence type="predicted"/>
<comment type="caution">
    <text evidence="2">The sequence shown here is derived from an EMBL/GenBank/DDBJ whole genome shotgun (WGS) entry which is preliminary data.</text>
</comment>
<evidence type="ECO:0000313" key="3">
    <source>
        <dbReference type="Proteomes" id="UP001396334"/>
    </source>
</evidence>
<keyword evidence="1" id="KW-0472">Membrane</keyword>
<organism evidence="2 3">
    <name type="scientific">Hibiscus sabdariffa</name>
    <name type="common">roselle</name>
    <dbReference type="NCBI Taxonomy" id="183260"/>
    <lineage>
        <taxon>Eukaryota</taxon>
        <taxon>Viridiplantae</taxon>
        <taxon>Streptophyta</taxon>
        <taxon>Embryophyta</taxon>
        <taxon>Tracheophyta</taxon>
        <taxon>Spermatophyta</taxon>
        <taxon>Magnoliopsida</taxon>
        <taxon>eudicotyledons</taxon>
        <taxon>Gunneridae</taxon>
        <taxon>Pentapetalae</taxon>
        <taxon>rosids</taxon>
        <taxon>malvids</taxon>
        <taxon>Malvales</taxon>
        <taxon>Malvaceae</taxon>
        <taxon>Malvoideae</taxon>
        <taxon>Hibiscus</taxon>
    </lineage>
</organism>
<reference evidence="2 3" key="1">
    <citation type="journal article" date="2024" name="G3 (Bethesda)">
        <title>Genome assembly of Hibiscus sabdariffa L. provides insights into metabolisms of medicinal natural products.</title>
        <authorList>
            <person name="Kim T."/>
        </authorList>
    </citation>
    <scope>NUCLEOTIDE SEQUENCE [LARGE SCALE GENOMIC DNA]</scope>
    <source>
        <strain evidence="2">TK-2024</strain>
        <tissue evidence="2">Old leaves</tissue>
    </source>
</reference>
<evidence type="ECO:0000256" key="1">
    <source>
        <dbReference type="SAM" id="Phobius"/>
    </source>
</evidence>
<gene>
    <name evidence="2" type="ORF">V6N11_058752</name>
</gene>
<keyword evidence="1" id="KW-1133">Transmembrane helix</keyword>
<sequence length="92" mass="10202">MHPMTDWMLPRHYILADFQIQSLPPAPLRSLIGCSRPLGPCLRRILPSSYLFSGISGTGGIFGFMILGCSRFGPLLPRQLSSMKISLLLMII</sequence>
<keyword evidence="1" id="KW-0812">Transmembrane</keyword>
<dbReference type="EMBL" id="JBBPBN010000002">
    <property type="protein sequence ID" value="KAK9044861.1"/>
    <property type="molecule type" value="Genomic_DNA"/>
</dbReference>
<protein>
    <submittedName>
        <fullName evidence="2">Uncharacterized protein</fullName>
    </submittedName>
</protein>
<accession>A0ABR2U545</accession>
<feature type="transmembrane region" description="Helical" evidence="1">
    <location>
        <begin position="50"/>
        <end position="73"/>
    </location>
</feature>
<name>A0ABR2U545_9ROSI</name>